<organism evidence="2 3">
    <name type="scientific">Capsaspora owczarzaki (strain ATCC 30864)</name>
    <dbReference type="NCBI Taxonomy" id="595528"/>
    <lineage>
        <taxon>Eukaryota</taxon>
        <taxon>Filasterea</taxon>
        <taxon>Capsaspora</taxon>
    </lineage>
</organism>
<proteinExistence type="predicted"/>
<dbReference type="RefSeq" id="XP_004363964.2">
    <property type="nucleotide sequence ID" value="XM_004363907.2"/>
</dbReference>
<dbReference type="AlphaFoldDB" id="A0A0D2WNT6"/>
<dbReference type="Proteomes" id="UP000008743">
    <property type="component" value="Unassembled WGS sequence"/>
</dbReference>
<gene>
    <name evidence="2" type="ORF">CAOG_003125</name>
</gene>
<accession>A0A0D2WNT6</accession>
<dbReference type="InParanoid" id="A0A0D2WNT6"/>
<reference evidence="3" key="1">
    <citation type="submission" date="2011-02" db="EMBL/GenBank/DDBJ databases">
        <title>The Genome Sequence of Capsaspora owczarzaki ATCC 30864.</title>
        <authorList>
            <person name="Russ C."/>
            <person name="Cuomo C."/>
            <person name="Burger G."/>
            <person name="Gray M.W."/>
            <person name="Holland P.W.H."/>
            <person name="King N."/>
            <person name="Lang F.B.F."/>
            <person name="Roger A.J."/>
            <person name="Ruiz-Trillo I."/>
            <person name="Young S.K."/>
            <person name="Zeng Q."/>
            <person name="Gargeya S."/>
            <person name="Alvarado L."/>
            <person name="Berlin A."/>
            <person name="Chapman S.B."/>
            <person name="Chen Z."/>
            <person name="Freedman E."/>
            <person name="Gellesch M."/>
            <person name="Goldberg J."/>
            <person name="Griggs A."/>
            <person name="Gujja S."/>
            <person name="Heilman E."/>
            <person name="Heiman D."/>
            <person name="Howarth C."/>
            <person name="Mehta T."/>
            <person name="Neiman D."/>
            <person name="Pearson M."/>
            <person name="Roberts A."/>
            <person name="Saif S."/>
            <person name="Shea T."/>
            <person name="Shenoy N."/>
            <person name="Sisk P."/>
            <person name="Stolte C."/>
            <person name="Sykes S."/>
            <person name="White J."/>
            <person name="Yandava C."/>
            <person name="Haas B."/>
            <person name="Nusbaum C."/>
            <person name="Birren B."/>
        </authorList>
    </citation>
    <scope>NUCLEOTIDE SEQUENCE</scope>
    <source>
        <strain evidence="3">ATCC 30864</strain>
    </source>
</reference>
<name>A0A0D2WNT6_CAPO3</name>
<evidence type="ECO:0000313" key="2">
    <source>
        <dbReference type="EMBL" id="KJE92103.1"/>
    </source>
</evidence>
<keyword evidence="3" id="KW-1185">Reference proteome</keyword>
<sequence>MPVEQPNIIAPETVNQPAPNQVKTSANVLPMDTQQGMQSDVMRQQTPTQMQAPPTQMQAPMSNVAPMSTVPMPMSTLPVQPCGTSHAMGACGAIAPGSSLNTALEFRKAGAEIELIGDYLALVAAESKGRAIGVLEHDNAITRSKEEPALGRANVDKFTELERLSKKISRQGRKLAWLKTSSFFNHAVRYDPADPEAVDASLPPCTPEMVRMAGTTKTLPGLSMFRPSFIGKSADSPQLLQTIGHEIEAIGNFIIVETQRHHTQSELDKRRAKDLKDKDMSSACKHESKLCLQYDKYGKKIARRGTEIGNLMFQ</sequence>
<protein>
    <submittedName>
        <fullName evidence="2">Uncharacterized protein</fullName>
    </submittedName>
</protein>
<evidence type="ECO:0000256" key="1">
    <source>
        <dbReference type="SAM" id="MobiDB-lite"/>
    </source>
</evidence>
<feature type="region of interest" description="Disordered" evidence="1">
    <location>
        <begin position="1"/>
        <end position="20"/>
    </location>
</feature>
<evidence type="ECO:0000313" key="3">
    <source>
        <dbReference type="Proteomes" id="UP000008743"/>
    </source>
</evidence>
<dbReference type="EMBL" id="KE346363">
    <property type="protein sequence ID" value="KJE92103.1"/>
    <property type="molecule type" value="Genomic_DNA"/>
</dbReference>